<evidence type="ECO:0000256" key="1">
    <source>
        <dbReference type="SAM" id="MobiDB-lite"/>
    </source>
</evidence>
<dbReference type="AlphaFoldDB" id="A0A0C3CI57"/>
<keyword evidence="3" id="KW-1185">Reference proteome</keyword>
<dbReference type="EMBL" id="KN831769">
    <property type="protein sequence ID" value="KIM48430.1"/>
    <property type="molecule type" value="Genomic_DNA"/>
</dbReference>
<name>A0A0C3CI57_HEBCY</name>
<dbReference type="HOGENOM" id="CLU_1602216_0_0_1"/>
<dbReference type="OrthoDB" id="3262473at2759"/>
<protein>
    <submittedName>
        <fullName evidence="2">Uncharacterized protein</fullName>
    </submittedName>
</protein>
<organism evidence="2 3">
    <name type="scientific">Hebeloma cylindrosporum</name>
    <dbReference type="NCBI Taxonomy" id="76867"/>
    <lineage>
        <taxon>Eukaryota</taxon>
        <taxon>Fungi</taxon>
        <taxon>Dikarya</taxon>
        <taxon>Basidiomycota</taxon>
        <taxon>Agaricomycotina</taxon>
        <taxon>Agaricomycetes</taxon>
        <taxon>Agaricomycetidae</taxon>
        <taxon>Agaricales</taxon>
        <taxon>Agaricineae</taxon>
        <taxon>Hymenogastraceae</taxon>
        <taxon>Hebeloma</taxon>
    </lineage>
</organism>
<feature type="compositionally biased region" description="Low complexity" evidence="1">
    <location>
        <begin position="74"/>
        <end position="85"/>
    </location>
</feature>
<reference evidence="2 3" key="1">
    <citation type="submission" date="2014-04" db="EMBL/GenBank/DDBJ databases">
        <authorList>
            <consortium name="DOE Joint Genome Institute"/>
            <person name="Kuo A."/>
            <person name="Gay G."/>
            <person name="Dore J."/>
            <person name="Kohler A."/>
            <person name="Nagy L.G."/>
            <person name="Floudas D."/>
            <person name="Copeland A."/>
            <person name="Barry K.W."/>
            <person name="Cichocki N."/>
            <person name="Veneault-Fourrey C."/>
            <person name="LaButti K."/>
            <person name="Lindquist E.A."/>
            <person name="Lipzen A."/>
            <person name="Lundell T."/>
            <person name="Morin E."/>
            <person name="Murat C."/>
            <person name="Sun H."/>
            <person name="Tunlid A."/>
            <person name="Henrissat B."/>
            <person name="Grigoriev I.V."/>
            <person name="Hibbett D.S."/>
            <person name="Martin F."/>
            <person name="Nordberg H.P."/>
            <person name="Cantor M.N."/>
            <person name="Hua S.X."/>
        </authorList>
    </citation>
    <scope>NUCLEOTIDE SEQUENCE [LARGE SCALE GENOMIC DNA]</scope>
    <source>
        <strain evidence="3">h7</strain>
    </source>
</reference>
<proteinExistence type="predicted"/>
<reference evidence="3" key="2">
    <citation type="submission" date="2015-01" db="EMBL/GenBank/DDBJ databases">
        <title>Evolutionary Origins and Diversification of the Mycorrhizal Mutualists.</title>
        <authorList>
            <consortium name="DOE Joint Genome Institute"/>
            <consortium name="Mycorrhizal Genomics Consortium"/>
            <person name="Kohler A."/>
            <person name="Kuo A."/>
            <person name="Nagy L.G."/>
            <person name="Floudas D."/>
            <person name="Copeland A."/>
            <person name="Barry K.W."/>
            <person name="Cichocki N."/>
            <person name="Veneault-Fourrey C."/>
            <person name="LaButti K."/>
            <person name="Lindquist E.A."/>
            <person name="Lipzen A."/>
            <person name="Lundell T."/>
            <person name="Morin E."/>
            <person name="Murat C."/>
            <person name="Riley R."/>
            <person name="Ohm R."/>
            <person name="Sun H."/>
            <person name="Tunlid A."/>
            <person name="Henrissat B."/>
            <person name="Grigoriev I.V."/>
            <person name="Hibbett D.S."/>
            <person name="Martin F."/>
        </authorList>
    </citation>
    <scope>NUCLEOTIDE SEQUENCE [LARGE SCALE GENOMIC DNA]</scope>
    <source>
        <strain evidence="3">h7</strain>
    </source>
</reference>
<evidence type="ECO:0000313" key="2">
    <source>
        <dbReference type="EMBL" id="KIM48430.1"/>
    </source>
</evidence>
<dbReference type="Proteomes" id="UP000053424">
    <property type="component" value="Unassembled WGS sequence"/>
</dbReference>
<accession>A0A0C3CI57</accession>
<gene>
    <name evidence="2" type="ORF">M413DRAFT_440160</name>
</gene>
<sequence length="201" mass="22465">MLKRQRAPSPPLTSSSVPLVNDTSGDLIERKVKRRRTQPPVLDGASRGWARPLEDPSEDEEDFCSDDEVENLASSHPSQQDQSQSEYKSTNTMLRELHTLQQHRICFSSPSPAPQTTSLSSGLPHLTISSRSPDKGLLLQQERLRPAFPSALMEKGYKGDGIASDEVNRVTERYEGTNKFIGSLFLSRRRELYSADKIPNA</sequence>
<feature type="region of interest" description="Disordered" evidence="1">
    <location>
        <begin position="1"/>
        <end position="91"/>
    </location>
</feature>
<feature type="compositionally biased region" description="Acidic residues" evidence="1">
    <location>
        <begin position="55"/>
        <end position="70"/>
    </location>
</feature>
<evidence type="ECO:0000313" key="3">
    <source>
        <dbReference type="Proteomes" id="UP000053424"/>
    </source>
</evidence>